<evidence type="ECO:0000313" key="24">
    <source>
        <dbReference type="EMBL" id="NKI89296.1"/>
    </source>
</evidence>
<comment type="catalytic activity">
    <reaction evidence="18">
        <text>10-formyltetrahydrofolyl-(gamma-L-Glu)(n) + L-glutamate + ATP = 10-formyltetrahydrofolyl-(gamma-L-Glu)(n+1) + ADP + phosphate + H(+)</text>
        <dbReference type="Rhea" id="RHEA:51904"/>
        <dbReference type="Rhea" id="RHEA-COMP:13088"/>
        <dbReference type="Rhea" id="RHEA-COMP:14300"/>
        <dbReference type="ChEBI" id="CHEBI:15378"/>
        <dbReference type="ChEBI" id="CHEBI:29985"/>
        <dbReference type="ChEBI" id="CHEBI:30616"/>
        <dbReference type="ChEBI" id="CHEBI:43474"/>
        <dbReference type="ChEBI" id="CHEBI:134413"/>
        <dbReference type="ChEBI" id="CHEBI:456216"/>
        <dbReference type="EC" id="6.3.2.17"/>
    </reaction>
</comment>
<dbReference type="InterPro" id="IPR001645">
    <property type="entry name" value="Folylpolyglutamate_synth"/>
</dbReference>
<gene>
    <name evidence="24" type="ORF">HBN54_001891</name>
</gene>
<keyword evidence="9" id="KW-0479">Metal-binding</keyword>
<comment type="catalytic activity">
    <reaction evidence="19">
        <text>(6R)-5,10-methylenetetrahydrofolyl-(gamma-L-Glu)(n) + L-glutamate + ATP = (6R)-5,10-methylenetetrahydrofolyl-(gamma-L-Glu)(n+1) + ADP + phosphate + H(+)</text>
        <dbReference type="Rhea" id="RHEA:51912"/>
        <dbReference type="Rhea" id="RHEA-COMP:13257"/>
        <dbReference type="Rhea" id="RHEA-COMP:13258"/>
        <dbReference type="ChEBI" id="CHEBI:15378"/>
        <dbReference type="ChEBI" id="CHEBI:29985"/>
        <dbReference type="ChEBI" id="CHEBI:30616"/>
        <dbReference type="ChEBI" id="CHEBI:43474"/>
        <dbReference type="ChEBI" id="CHEBI:136572"/>
        <dbReference type="ChEBI" id="CHEBI:456216"/>
        <dbReference type="EC" id="6.3.2.17"/>
    </reaction>
</comment>
<evidence type="ECO:0000256" key="21">
    <source>
        <dbReference type="PIRNR" id="PIRNR001563"/>
    </source>
</evidence>
<dbReference type="PANTHER" id="PTHR11136:SF0">
    <property type="entry name" value="DIHYDROFOLATE SYNTHETASE-RELATED"/>
    <property type="match status" value="1"/>
</dbReference>
<evidence type="ECO:0000256" key="16">
    <source>
        <dbReference type="ARBA" id="ARBA00032510"/>
    </source>
</evidence>
<keyword evidence="8 21" id="KW-0436">Ligase</keyword>
<evidence type="ECO:0000256" key="9">
    <source>
        <dbReference type="ARBA" id="ARBA00022723"/>
    </source>
</evidence>
<dbReference type="PROSITE" id="PS01012">
    <property type="entry name" value="FOLYLPOLYGLU_SYNT_2"/>
    <property type="match status" value="1"/>
</dbReference>
<evidence type="ECO:0000256" key="2">
    <source>
        <dbReference type="ARBA" id="ARBA00004799"/>
    </source>
</evidence>
<dbReference type="PIRSF" id="PIRSF001563">
    <property type="entry name" value="Folylpolyglu_synth"/>
    <property type="match status" value="1"/>
</dbReference>
<evidence type="ECO:0000256" key="11">
    <source>
        <dbReference type="ARBA" id="ARBA00022840"/>
    </source>
</evidence>
<dbReference type="Pfam" id="PF08245">
    <property type="entry name" value="Mur_ligase_M"/>
    <property type="match status" value="1"/>
</dbReference>
<name>A0ABX1HGC3_9BACT</name>
<evidence type="ECO:0000256" key="6">
    <source>
        <dbReference type="ARBA" id="ARBA00013025"/>
    </source>
</evidence>
<evidence type="ECO:0000256" key="1">
    <source>
        <dbReference type="ARBA" id="ARBA00002714"/>
    </source>
</evidence>
<dbReference type="Proteomes" id="UP000717634">
    <property type="component" value="Unassembled WGS sequence"/>
</dbReference>
<protein>
    <recommendedName>
        <fullName evidence="7">Dihydrofolate synthase/folylpolyglutamate synthase</fullName>
        <ecNumber evidence="5">6.3.2.12</ecNumber>
        <ecNumber evidence="6">6.3.2.17</ecNumber>
    </recommendedName>
    <alternativeName>
        <fullName evidence="16">Folylpoly-gamma-glutamate synthetase-dihydrofolate synthetase</fullName>
    </alternativeName>
    <alternativeName>
        <fullName evidence="14">Folylpolyglutamate synthetase</fullName>
    </alternativeName>
    <alternativeName>
        <fullName evidence="15">Tetrahydrofolylpolyglutamate synthase</fullName>
    </alternativeName>
</protein>
<comment type="caution">
    <text evidence="24">The sequence shown here is derived from an EMBL/GenBank/DDBJ whole genome shotgun (WGS) entry which is preliminary data.</text>
</comment>
<evidence type="ECO:0000256" key="15">
    <source>
        <dbReference type="ARBA" id="ARBA00030592"/>
    </source>
</evidence>
<comment type="similarity">
    <text evidence="4 21">Belongs to the folylpolyglutamate synthase family.</text>
</comment>
<dbReference type="GO" id="GO:0008841">
    <property type="term" value="F:dihydrofolate synthase activity"/>
    <property type="evidence" value="ECO:0007669"/>
    <property type="project" value="UniProtKB-EC"/>
</dbReference>
<comment type="pathway">
    <text evidence="3">Cofactor biosynthesis; tetrahydrofolylpolyglutamate biosynthesis.</text>
</comment>
<evidence type="ECO:0000259" key="22">
    <source>
        <dbReference type="Pfam" id="PF02875"/>
    </source>
</evidence>
<dbReference type="InterPro" id="IPR036565">
    <property type="entry name" value="Mur-like_cat_sf"/>
</dbReference>
<accession>A0ABX1HGC3</accession>
<dbReference type="InterPro" id="IPR036615">
    <property type="entry name" value="Mur_ligase_C_dom_sf"/>
</dbReference>
<keyword evidence="12" id="KW-0460">Magnesium</keyword>
<evidence type="ECO:0000256" key="5">
    <source>
        <dbReference type="ARBA" id="ARBA00013023"/>
    </source>
</evidence>
<dbReference type="InterPro" id="IPR018109">
    <property type="entry name" value="Folylpolyglutamate_synth_CS"/>
</dbReference>
<dbReference type="SUPFAM" id="SSF53623">
    <property type="entry name" value="MurD-like peptide ligases, catalytic domain"/>
    <property type="match status" value="1"/>
</dbReference>
<dbReference type="EMBL" id="JAAVTK010000004">
    <property type="protein sequence ID" value="NKI89296.1"/>
    <property type="molecule type" value="Genomic_DNA"/>
</dbReference>
<organism evidence="24 25">
    <name type="scientific">Hymenobacter artigasi</name>
    <dbReference type="NCBI Taxonomy" id="2719616"/>
    <lineage>
        <taxon>Bacteria</taxon>
        <taxon>Pseudomonadati</taxon>
        <taxon>Bacteroidota</taxon>
        <taxon>Cytophagia</taxon>
        <taxon>Cytophagales</taxon>
        <taxon>Hymenobacteraceae</taxon>
        <taxon>Hymenobacter</taxon>
    </lineage>
</organism>
<dbReference type="InterPro" id="IPR013221">
    <property type="entry name" value="Mur_ligase_cen"/>
</dbReference>
<evidence type="ECO:0000256" key="4">
    <source>
        <dbReference type="ARBA" id="ARBA00008276"/>
    </source>
</evidence>
<evidence type="ECO:0000256" key="17">
    <source>
        <dbReference type="ARBA" id="ARBA00047493"/>
    </source>
</evidence>
<dbReference type="EC" id="6.3.2.17" evidence="6"/>
<evidence type="ECO:0000256" key="18">
    <source>
        <dbReference type="ARBA" id="ARBA00047808"/>
    </source>
</evidence>
<evidence type="ECO:0000256" key="3">
    <source>
        <dbReference type="ARBA" id="ARBA00005150"/>
    </source>
</evidence>
<dbReference type="RefSeq" id="WP_317170199.1">
    <property type="nucleotide sequence ID" value="NZ_JAAVTK010000004.1"/>
</dbReference>
<comment type="pathway">
    <text evidence="2">Cofactor biosynthesis; tetrahydrofolate biosynthesis; 7,8-dihydrofolate from 2-amino-4-hydroxy-6-hydroxymethyl-7,8-dihydropteridine diphosphate and 4-aminobenzoate: step 2/2.</text>
</comment>
<feature type="domain" description="Mur ligase central" evidence="23">
    <location>
        <begin position="60"/>
        <end position="283"/>
    </location>
</feature>
<dbReference type="SUPFAM" id="SSF53244">
    <property type="entry name" value="MurD-like peptide ligases, peptide-binding domain"/>
    <property type="match status" value="1"/>
</dbReference>
<keyword evidence="10 21" id="KW-0547">Nucleotide-binding</keyword>
<keyword evidence="11 21" id="KW-0067">ATP-binding</keyword>
<dbReference type="InterPro" id="IPR004101">
    <property type="entry name" value="Mur_ligase_C"/>
</dbReference>
<evidence type="ECO:0000256" key="14">
    <source>
        <dbReference type="ARBA" id="ARBA00030048"/>
    </source>
</evidence>
<dbReference type="Gene3D" id="3.90.190.20">
    <property type="entry name" value="Mur ligase, C-terminal domain"/>
    <property type="match status" value="1"/>
</dbReference>
<reference evidence="24 25" key="1">
    <citation type="submission" date="2020-03" db="EMBL/GenBank/DDBJ databases">
        <title>Genomic Encyclopedia of Type Strains, Phase IV (KMG-V): Genome sequencing to study the core and pangenomes of soil and plant-associated prokaryotes.</title>
        <authorList>
            <person name="Whitman W."/>
        </authorList>
    </citation>
    <scope>NUCLEOTIDE SEQUENCE [LARGE SCALE GENOMIC DNA]</scope>
    <source>
        <strain evidence="24 25">1B</strain>
    </source>
</reference>
<comment type="function">
    <text evidence="1">Functions in two distinct reactions of the de novo folate biosynthetic pathway. Catalyzes the addition of a glutamate residue to dihydropteroate (7,8-dihydropteroate or H2Pte) to form dihydrofolate (7,8-dihydrofolate monoglutamate or H2Pte-Glu). Also catalyzes successive additions of L-glutamate to tetrahydrofolate or 10-formyltetrahydrofolate or 5,10-methylenetetrahydrofolate, leading to folylpolyglutamate derivatives.</text>
</comment>
<evidence type="ECO:0000256" key="10">
    <source>
        <dbReference type="ARBA" id="ARBA00022741"/>
    </source>
</evidence>
<dbReference type="GO" id="GO:0004326">
    <property type="term" value="F:tetrahydrofolylpolyglutamate synthase activity"/>
    <property type="evidence" value="ECO:0007669"/>
    <property type="project" value="UniProtKB-EC"/>
</dbReference>
<evidence type="ECO:0000256" key="19">
    <source>
        <dbReference type="ARBA" id="ARBA00049035"/>
    </source>
</evidence>
<evidence type="ECO:0000256" key="8">
    <source>
        <dbReference type="ARBA" id="ARBA00022598"/>
    </source>
</evidence>
<evidence type="ECO:0000313" key="25">
    <source>
        <dbReference type="Proteomes" id="UP000717634"/>
    </source>
</evidence>
<evidence type="ECO:0000259" key="23">
    <source>
        <dbReference type="Pfam" id="PF08245"/>
    </source>
</evidence>
<evidence type="ECO:0000256" key="13">
    <source>
        <dbReference type="ARBA" id="ARBA00022909"/>
    </source>
</evidence>
<dbReference type="Gene3D" id="3.40.1190.10">
    <property type="entry name" value="Mur-like, catalytic domain"/>
    <property type="match status" value="1"/>
</dbReference>
<comment type="catalytic activity">
    <reaction evidence="17">
        <text>(6S)-5,6,7,8-tetrahydrofolyl-(gamma-L-Glu)(n) + L-glutamate + ATP = (6S)-5,6,7,8-tetrahydrofolyl-(gamma-L-Glu)(n+1) + ADP + phosphate + H(+)</text>
        <dbReference type="Rhea" id="RHEA:10580"/>
        <dbReference type="Rhea" id="RHEA-COMP:14738"/>
        <dbReference type="Rhea" id="RHEA-COMP:14740"/>
        <dbReference type="ChEBI" id="CHEBI:15378"/>
        <dbReference type="ChEBI" id="CHEBI:29985"/>
        <dbReference type="ChEBI" id="CHEBI:30616"/>
        <dbReference type="ChEBI" id="CHEBI:43474"/>
        <dbReference type="ChEBI" id="CHEBI:141005"/>
        <dbReference type="ChEBI" id="CHEBI:456216"/>
        <dbReference type="EC" id="6.3.2.17"/>
    </reaction>
</comment>
<dbReference type="NCBIfam" id="TIGR01499">
    <property type="entry name" value="folC"/>
    <property type="match status" value="1"/>
</dbReference>
<evidence type="ECO:0000256" key="20">
    <source>
        <dbReference type="ARBA" id="ARBA00049161"/>
    </source>
</evidence>
<dbReference type="Pfam" id="PF02875">
    <property type="entry name" value="Mur_ligase_C"/>
    <property type="match status" value="1"/>
</dbReference>
<sequence length="446" mass="48029">MLSPHFRYPVTYQETLTYLYVQLPMFQRVGAAGFKKGLGNTLALAEALGHPERKFRSVHVAGTNGKGSSSHLLAAVLQAAGYKVGLYTSPHLREFTERIKVNGQELAPAYLVEWVARWQPLFKEIKPSFFEMCVALAFDYFAQQRVDIAIVEVGLGGRFDSTNIITPLVSLITNISFDHQALLGNTLREIAGEKAGIIKPGVPAVVSQSQPEVAEVFRSEAAVKLAHLVFADQIYQATFAAEPSPETGLRPIAVSQHGRPYLPNAELGLPGDYQQHNLPGVLATLDELRALGFRITEAAVRTGLRQVTTLTGLRGRWSIIGQQPLVVCDTGHNAAGLQAVMAQLQRVPHERLHLVIGTVNDKDVAAMLALLPKEATYYFCAATIPRALPAAELAEQGAGLGLQGQAYGSVAVAVAAARKAAGSRDVVFIGGSTFVVAEVDELYAPT</sequence>
<evidence type="ECO:0000256" key="12">
    <source>
        <dbReference type="ARBA" id="ARBA00022842"/>
    </source>
</evidence>
<keyword evidence="13" id="KW-0289">Folate biosynthesis</keyword>
<evidence type="ECO:0000256" key="7">
    <source>
        <dbReference type="ARBA" id="ARBA00019357"/>
    </source>
</evidence>
<feature type="domain" description="Mur ligase C-terminal" evidence="22">
    <location>
        <begin position="315"/>
        <end position="432"/>
    </location>
</feature>
<comment type="catalytic activity">
    <reaction evidence="20">
        <text>7,8-dihydropteroate + L-glutamate + ATP = 7,8-dihydrofolate + ADP + phosphate + H(+)</text>
        <dbReference type="Rhea" id="RHEA:23584"/>
        <dbReference type="ChEBI" id="CHEBI:15378"/>
        <dbReference type="ChEBI" id="CHEBI:17839"/>
        <dbReference type="ChEBI" id="CHEBI:29985"/>
        <dbReference type="ChEBI" id="CHEBI:30616"/>
        <dbReference type="ChEBI" id="CHEBI:43474"/>
        <dbReference type="ChEBI" id="CHEBI:57451"/>
        <dbReference type="ChEBI" id="CHEBI:456216"/>
        <dbReference type="EC" id="6.3.2.12"/>
    </reaction>
</comment>
<keyword evidence="25" id="KW-1185">Reference proteome</keyword>
<dbReference type="PANTHER" id="PTHR11136">
    <property type="entry name" value="FOLYLPOLYGLUTAMATE SYNTHASE-RELATED"/>
    <property type="match status" value="1"/>
</dbReference>
<dbReference type="EC" id="6.3.2.12" evidence="5"/>
<proteinExistence type="inferred from homology"/>